<organism evidence="10 11">
    <name type="scientific">Golovinomyces cichoracearum</name>
    <dbReference type="NCBI Taxonomy" id="62708"/>
    <lineage>
        <taxon>Eukaryota</taxon>
        <taxon>Fungi</taxon>
        <taxon>Dikarya</taxon>
        <taxon>Ascomycota</taxon>
        <taxon>Pezizomycotina</taxon>
        <taxon>Leotiomycetes</taxon>
        <taxon>Erysiphales</taxon>
        <taxon>Erysiphaceae</taxon>
        <taxon>Golovinomyces</taxon>
    </lineage>
</organism>
<keyword evidence="3 7" id="KW-0813">Transport</keyword>
<evidence type="ECO:0000256" key="2">
    <source>
        <dbReference type="ARBA" id="ARBA00010992"/>
    </source>
</evidence>
<dbReference type="Proteomes" id="UP000285405">
    <property type="component" value="Unassembled WGS sequence"/>
</dbReference>
<keyword evidence="4 8" id="KW-0812">Transmembrane</keyword>
<evidence type="ECO:0000313" key="11">
    <source>
        <dbReference type="Proteomes" id="UP000285405"/>
    </source>
</evidence>
<evidence type="ECO:0000256" key="6">
    <source>
        <dbReference type="ARBA" id="ARBA00023136"/>
    </source>
</evidence>
<feature type="transmembrane region" description="Helical" evidence="8">
    <location>
        <begin position="390"/>
        <end position="409"/>
    </location>
</feature>
<gene>
    <name evidence="10" type="ORF">GcC1_176027</name>
</gene>
<accession>A0A420HP93</accession>
<dbReference type="InterPro" id="IPR020846">
    <property type="entry name" value="MFS_dom"/>
</dbReference>
<comment type="similarity">
    <text evidence="2 7">Belongs to the major facilitator superfamily. Sugar transporter (TC 2.A.1.1) family.</text>
</comment>
<dbReference type="PRINTS" id="PR00171">
    <property type="entry name" value="SUGRTRNSPORT"/>
</dbReference>
<dbReference type="InterPro" id="IPR005829">
    <property type="entry name" value="Sugar_transporter_CS"/>
</dbReference>
<dbReference type="NCBIfam" id="TIGR00879">
    <property type="entry name" value="SP"/>
    <property type="match status" value="1"/>
</dbReference>
<protein>
    <submittedName>
        <fullName evidence="10">General alpha-glucoside permease</fullName>
    </submittedName>
</protein>
<feature type="transmembrane region" description="Helical" evidence="8">
    <location>
        <begin position="232"/>
        <end position="252"/>
    </location>
</feature>
<feature type="transmembrane region" description="Helical" evidence="8">
    <location>
        <begin position="444"/>
        <end position="469"/>
    </location>
</feature>
<feature type="transmembrane region" description="Helical" evidence="8">
    <location>
        <begin position="264"/>
        <end position="285"/>
    </location>
</feature>
<evidence type="ECO:0000313" key="10">
    <source>
        <dbReference type="EMBL" id="RKF59252.1"/>
    </source>
</evidence>
<dbReference type="FunFam" id="1.20.1250.20:FF:000078">
    <property type="entry name" value="MFS maltose transporter, putative"/>
    <property type="match status" value="1"/>
</dbReference>
<dbReference type="GO" id="GO:0005351">
    <property type="term" value="F:carbohydrate:proton symporter activity"/>
    <property type="evidence" value="ECO:0007669"/>
    <property type="project" value="TreeGrafter"/>
</dbReference>
<comment type="caution">
    <text evidence="10">The sequence shown here is derived from an EMBL/GenBank/DDBJ whole genome shotgun (WGS) entry which is preliminary data.</text>
</comment>
<feature type="transmembrane region" description="Helical" evidence="8">
    <location>
        <begin position="354"/>
        <end position="378"/>
    </location>
</feature>
<proteinExistence type="inferred from homology"/>
<dbReference type="EMBL" id="MCBR01017683">
    <property type="protein sequence ID" value="RKF59252.1"/>
    <property type="molecule type" value="Genomic_DNA"/>
</dbReference>
<keyword evidence="6 8" id="KW-0472">Membrane</keyword>
<evidence type="ECO:0000256" key="7">
    <source>
        <dbReference type="RuleBase" id="RU003346"/>
    </source>
</evidence>
<keyword evidence="5 8" id="KW-1133">Transmembrane helix</keyword>
<dbReference type="SUPFAM" id="SSF103473">
    <property type="entry name" value="MFS general substrate transporter"/>
    <property type="match status" value="1"/>
</dbReference>
<dbReference type="InterPro" id="IPR003663">
    <property type="entry name" value="Sugar/inositol_transpt"/>
</dbReference>
<dbReference type="Pfam" id="PF00083">
    <property type="entry name" value="Sugar_tr"/>
    <property type="match status" value="1"/>
</dbReference>
<comment type="subcellular location">
    <subcellularLocation>
        <location evidence="1">Membrane</location>
        <topology evidence="1">Multi-pass membrane protein</topology>
    </subcellularLocation>
</comment>
<feature type="transmembrane region" description="Helical" evidence="8">
    <location>
        <begin position="490"/>
        <end position="507"/>
    </location>
</feature>
<feature type="transmembrane region" description="Helical" evidence="8">
    <location>
        <begin position="199"/>
        <end position="220"/>
    </location>
</feature>
<evidence type="ECO:0000259" key="9">
    <source>
        <dbReference type="PROSITE" id="PS50850"/>
    </source>
</evidence>
<dbReference type="InterPro" id="IPR036259">
    <property type="entry name" value="MFS_trans_sf"/>
</dbReference>
<evidence type="ECO:0000256" key="8">
    <source>
        <dbReference type="SAM" id="Phobius"/>
    </source>
</evidence>
<dbReference type="PROSITE" id="PS00217">
    <property type="entry name" value="SUGAR_TRANSPORT_2"/>
    <property type="match status" value="1"/>
</dbReference>
<feature type="transmembrane region" description="Helical" evidence="8">
    <location>
        <begin position="142"/>
        <end position="163"/>
    </location>
</feature>
<dbReference type="OrthoDB" id="6612291at2759"/>
<evidence type="ECO:0000256" key="5">
    <source>
        <dbReference type="ARBA" id="ARBA00022989"/>
    </source>
</evidence>
<feature type="transmembrane region" description="Helical" evidence="8">
    <location>
        <begin position="519"/>
        <end position="535"/>
    </location>
</feature>
<sequence>MYVYIYLHAHVQRHGYQLVILPSLFSTISQRSKICMSISMSFVTEKMEIKKLELSSQRTLFSPGHGNLEIHARCKSVNVKQLTALQALRAYKPAVLWSVMVCMCAVMEGYDTILIPNFYAFPAFAAKYGTYDEKTGTNQLTAQWQVALGNAAGIGALFGIMANGILVSWFGHKKVLLASLLVLTFLNTITFVAQNTLVLFLGELLCGLPWGIIATIAPAYSSEVLPLPLRTYLTSYTNICFIIGQIFAAGSLDGFLSVKGSWSYRGAFALQWVWIVFIFPVLLFMPESPWRLVRLGKIGEAEDILARLQSKGHRDNIKETLAMIIRTNSDEEQLLKGIHYRDCFRGTERRRTEIACMAAAGQMLAGLIFAYSATYFYQQIHLSTSNIYRLNLGGSILSLFSALVSWFFITPYVGRRKIYLSGMSAISVILFLIGFLGIDGSNKVVPILQATLIFLWISIFQISAGQLGWAIPAEVGSTRLRQKTICLSRGFFHIINLLGKIVEPYFMNPTQLNLKGFTAFFWGGTSLLTAIWIYLRLPETKDRSFEELNNLFARNVPTRKFTSFNIESYQDSGEKPE</sequence>
<dbReference type="PROSITE" id="PS50850">
    <property type="entry name" value="MFS"/>
    <property type="match status" value="1"/>
</dbReference>
<dbReference type="Gene3D" id="1.20.1250.20">
    <property type="entry name" value="MFS general substrate transporter like domains"/>
    <property type="match status" value="1"/>
</dbReference>
<feature type="transmembrane region" description="Helical" evidence="8">
    <location>
        <begin position="175"/>
        <end position="193"/>
    </location>
</feature>
<dbReference type="AlphaFoldDB" id="A0A420HP93"/>
<dbReference type="PANTHER" id="PTHR48022:SF83">
    <property type="entry name" value="MAJOR FACILITATOR SUPERFAMILY (MFS) PROFILE DOMAIN-CONTAINING PROTEIN"/>
    <property type="match status" value="1"/>
</dbReference>
<feature type="transmembrane region" description="Helical" evidence="8">
    <location>
        <begin position="95"/>
        <end position="122"/>
    </location>
</feature>
<dbReference type="PANTHER" id="PTHR48022">
    <property type="entry name" value="PLASTIDIC GLUCOSE TRANSPORTER 4"/>
    <property type="match status" value="1"/>
</dbReference>
<dbReference type="GO" id="GO:0016020">
    <property type="term" value="C:membrane"/>
    <property type="evidence" value="ECO:0007669"/>
    <property type="project" value="UniProtKB-SubCell"/>
</dbReference>
<dbReference type="InterPro" id="IPR050360">
    <property type="entry name" value="MFS_Sugar_Transporters"/>
</dbReference>
<dbReference type="InterPro" id="IPR005828">
    <property type="entry name" value="MFS_sugar_transport-like"/>
</dbReference>
<name>A0A420HP93_9PEZI</name>
<feature type="domain" description="Major facilitator superfamily (MFS) profile" evidence="9">
    <location>
        <begin position="97"/>
        <end position="541"/>
    </location>
</feature>
<reference evidence="10 11" key="1">
    <citation type="journal article" date="2018" name="BMC Genomics">
        <title>Comparative genome analyses reveal sequence features reflecting distinct modes of host-adaptation between dicot and monocot powdery mildew.</title>
        <authorList>
            <person name="Wu Y."/>
            <person name="Ma X."/>
            <person name="Pan Z."/>
            <person name="Kale S.D."/>
            <person name="Song Y."/>
            <person name="King H."/>
            <person name="Zhang Q."/>
            <person name="Presley C."/>
            <person name="Deng X."/>
            <person name="Wei C.I."/>
            <person name="Xiao S."/>
        </authorList>
    </citation>
    <scope>NUCLEOTIDE SEQUENCE [LARGE SCALE GENOMIC DNA]</scope>
    <source>
        <strain evidence="10">UCSC1</strain>
    </source>
</reference>
<evidence type="ECO:0000256" key="3">
    <source>
        <dbReference type="ARBA" id="ARBA00022448"/>
    </source>
</evidence>
<feature type="transmembrane region" description="Helical" evidence="8">
    <location>
        <begin position="418"/>
        <end position="438"/>
    </location>
</feature>
<evidence type="ECO:0000256" key="4">
    <source>
        <dbReference type="ARBA" id="ARBA00022692"/>
    </source>
</evidence>
<evidence type="ECO:0000256" key="1">
    <source>
        <dbReference type="ARBA" id="ARBA00004141"/>
    </source>
</evidence>